<feature type="domain" description="Membrane anchor Opy2 N-terminal" evidence="7">
    <location>
        <begin position="12"/>
        <end position="47"/>
    </location>
</feature>
<dbReference type="Pfam" id="PF09463">
    <property type="entry name" value="Opy2"/>
    <property type="match status" value="1"/>
</dbReference>
<reference evidence="8 9" key="1">
    <citation type="submission" date="2017-10" db="EMBL/GenBank/DDBJ databases">
        <title>Comparative genomics in systemic dimorphic fungi from Ajellomycetaceae.</title>
        <authorList>
            <person name="Munoz J.F."/>
            <person name="Mcewen J.G."/>
            <person name="Clay O.K."/>
            <person name="Cuomo C.A."/>
        </authorList>
    </citation>
    <scope>NUCLEOTIDE SEQUENCE [LARGE SCALE GENOMIC DNA]</scope>
    <source>
        <strain evidence="8 9">UAMH7299</strain>
    </source>
</reference>
<evidence type="ECO:0000259" key="7">
    <source>
        <dbReference type="Pfam" id="PF09463"/>
    </source>
</evidence>
<evidence type="ECO:0000256" key="1">
    <source>
        <dbReference type="ARBA" id="ARBA00004167"/>
    </source>
</evidence>
<dbReference type="Proteomes" id="UP000224634">
    <property type="component" value="Unassembled WGS sequence"/>
</dbReference>
<feature type="transmembrane region" description="Helical" evidence="6">
    <location>
        <begin position="67"/>
        <end position="89"/>
    </location>
</feature>
<dbReference type="InterPro" id="IPR018571">
    <property type="entry name" value="Membrane_anchor_Opy2_N"/>
</dbReference>
<comment type="subcellular location">
    <subcellularLocation>
        <location evidence="1">Membrane</location>
        <topology evidence="1">Single-pass membrane protein</topology>
    </subcellularLocation>
</comment>
<sequence length="480" mass="50613">MGRSIPSLFRRCVKNCPSAPPDCPECKDTETCSIVSQSCDSCATTTCIPLSAVSGSIEEKSSPNTGAIAGGVVGGIAFIAILGLIWWYCKRNKRKRESQMTWTPDSVEKRNTFATARGPRQSTAASIASTVLTRASNVIQIAYIPGVTNRSPPDTPGVLVPPVPPLPAASGGTSTYSQDQHFFMPGDIRDSVWSSMSEDNRKSISPSLARSSVATTIYRNNAIVSPIPAQQALRGKAAVVSVKSGANSPIGTPGIQTPRVPDITPTQLEKANNFLTVKSINTGGNNKLGIGNSSIVARTVVARPINVTKSKPSTISEADDKSTRTPTIVVEGSSAASESESVSSHSRAKKDVEDSSSDSESDATSSTPLTSSNNKGNVRESRVSMAVTEIEDSPVITQSPFADPKKQQQQHSATSSALPEGFSQQSSSRHSGDGKTSFHRHRSSQGSAHMLNTTHPSGSGPESPTQRSMSPFADENEVKP</sequence>
<accession>A0A2B7Y2P0</accession>
<keyword evidence="9" id="KW-1185">Reference proteome</keyword>
<keyword evidence="3 6" id="KW-1133">Transmembrane helix</keyword>
<feature type="compositionally biased region" description="Polar residues" evidence="5">
    <location>
        <begin position="444"/>
        <end position="469"/>
    </location>
</feature>
<organism evidence="8 9">
    <name type="scientific">Polytolypa hystricis (strain UAMH7299)</name>
    <dbReference type="NCBI Taxonomy" id="1447883"/>
    <lineage>
        <taxon>Eukaryota</taxon>
        <taxon>Fungi</taxon>
        <taxon>Dikarya</taxon>
        <taxon>Ascomycota</taxon>
        <taxon>Pezizomycotina</taxon>
        <taxon>Eurotiomycetes</taxon>
        <taxon>Eurotiomycetidae</taxon>
        <taxon>Onygenales</taxon>
        <taxon>Onygenales incertae sedis</taxon>
        <taxon>Polytolypa</taxon>
    </lineage>
</organism>
<dbReference type="GO" id="GO:0071944">
    <property type="term" value="C:cell periphery"/>
    <property type="evidence" value="ECO:0007669"/>
    <property type="project" value="UniProtKB-ARBA"/>
</dbReference>
<dbReference type="AlphaFoldDB" id="A0A2B7Y2P0"/>
<keyword evidence="4 6" id="KW-0472">Membrane</keyword>
<dbReference type="EMBL" id="PDNA01000087">
    <property type="protein sequence ID" value="PGH14967.1"/>
    <property type="molecule type" value="Genomic_DNA"/>
</dbReference>
<evidence type="ECO:0000256" key="4">
    <source>
        <dbReference type="ARBA" id="ARBA00023136"/>
    </source>
</evidence>
<feature type="compositionally biased region" description="Polar residues" evidence="5">
    <location>
        <begin position="407"/>
        <end position="429"/>
    </location>
</feature>
<dbReference type="OrthoDB" id="2402916at2759"/>
<feature type="region of interest" description="Disordered" evidence="5">
    <location>
        <begin position="311"/>
        <end position="480"/>
    </location>
</feature>
<name>A0A2B7Y2P0_POLH7</name>
<evidence type="ECO:0000256" key="6">
    <source>
        <dbReference type="SAM" id="Phobius"/>
    </source>
</evidence>
<dbReference type="PANTHER" id="PTHR15549">
    <property type="entry name" value="PAIRED IMMUNOGLOBULIN-LIKE TYPE 2 RECEPTOR"/>
    <property type="match status" value="1"/>
</dbReference>
<comment type="caution">
    <text evidence="8">The sequence shown here is derived from an EMBL/GenBank/DDBJ whole genome shotgun (WGS) entry which is preliminary data.</text>
</comment>
<protein>
    <recommendedName>
        <fullName evidence="7">Membrane anchor Opy2 N-terminal domain-containing protein</fullName>
    </recommendedName>
</protein>
<dbReference type="GO" id="GO:0016020">
    <property type="term" value="C:membrane"/>
    <property type="evidence" value="ECO:0007669"/>
    <property type="project" value="UniProtKB-SubCell"/>
</dbReference>
<evidence type="ECO:0000256" key="2">
    <source>
        <dbReference type="ARBA" id="ARBA00022692"/>
    </source>
</evidence>
<dbReference type="STRING" id="1447883.A0A2B7Y2P0"/>
<proteinExistence type="predicted"/>
<evidence type="ECO:0000313" key="9">
    <source>
        <dbReference type="Proteomes" id="UP000224634"/>
    </source>
</evidence>
<evidence type="ECO:0000256" key="3">
    <source>
        <dbReference type="ARBA" id="ARBA00022989"/>
    </source>
</evidence>
<dbReference type="PANTHER" id="PTHR15549:SF26">
    <property type="entry name" value="AXIAL BUDDING PATTERN PROTEIN 2-RELATED"/>
    <property type="match status" value="1"/>
</dbReference>
<evidence type="ECO:0000256" key="5">
    <source>
        <dbReference type="SAM" id="MobiDB-lite"/>
    </source>
</evidence>
<feature type="compositionally biased region" description="Low complexity" evidence="5">
    <location>
        <begin position="329"/>
        <end position="345"/>
    </location>
</feature>
<evidence type="ECO:0000313" key="8">
    <source>
        <dbReference type="EMBL" id="PGH14967.1"/>
    </source>
</evidence>
<keyword evidence="2 6" id="KW-0812">Transmembrane</keyword>
<gene>
    <name evidence="8" type="ORF">AJ80_05730</name>
</gene>
<dbReference type="InterPro" id="IPR051694">
    <property type="entry name" value="Immunoregulatory_rcpt-like"/>
</dbReference>